<keyword evidence="4" id="KW-1185">Reference proteome</keyword>
<sequence length="273" mass="27320">MRPITPRAFATAVRRALALVAAAAVATCGVSCRTDPDARSSPVSTAAGNAAAAPSVPALASAVAVSFPELDGYAASASPSPASGSTVAERSWSSPATGCSVRAEVASGLQPVVPDGDDQSLSEARADGLGTGYQSYAGTGRARLTGLNGGEPYAGIVSSFTAKVDGSDAAGKSFVRVWSADDVALSAVEVCPQGAFDDDAWNALTRGISLTGLSGPSRWPGGEPTTPPDHRPGASPAPEDPPPLDRTRPPGPGADRGPGNERKPTVEPSRAAF</sequence>
<dbReference type="Proteomes" id="UP001072034">
    <property type="component" value="Unassembled WGS sequence"/>
</dbReference>
<comment type="caution">
    <text evidence="3">The sequence shown here is derived from an EMBL/GenBank/DDBJ whole genome shotgun (WGS) entry which is preliminary data.</text>
</comment>
<dbReference type="EMBL" id="JAPTMY010000034">
    <property type="protein sequence ID" value="MCZ0858951.1"/>
    <property type="molecule type" value="Genomic_DNA"/>
</dbReference>
<reference evidence="3" key="1">
    <citation type="submission" date="2022-10" db="EMBL/GenBank/DDBJ databases">
        <title>Genome sequence of Actinomyces israelii ATCC 10048.</title>
        <authorList>
            <person name="Watt R.M."/>
            <person name="Tong W.M."/>
        </authorList>
    </citation>
    <scope>NUCLEOTIDE SEQUENCE</scope>
    <source>
        <strain evidence="3">ATCC 10048</strain>
    </source>
</reference>
<organism evidence="3 4">
    <name type="scientific">Actinomyces israelii</name>
    <dbReference type="NCBI Taxonomy" id="1659"/>
    <lineage>
        <taxon>Bacteria</taxon>
        <taxon>Bacillati</taxon>
        <taxon>Actinomycetota</taxon>
        <taxon>Actinomycetes</taxon>
        <taxon>Actinomycetales</taxon>
        <taxon>Actinomycetaceae</taxon>
        <taxon>Actinomyces</taxon>
    </lineage>
</organism>
<accession>A0ABT4IB48</accession>
<evidence type="ECO:0008006" key="5">
    <source>
        <dbReference type="Google" id="ProtNLM"/>
    </source>
</evidence>
<name>A0ABT4IB48_9ACTO</name>
<proteinExistence type="predicted"/>
<gene>
    <name evidence="3" type="ORF">OHJ16_12960</name>
</gene>
<feature type="chain" id="PRO_5046901433" description="Gametogenetin" evidence="2">
    <location>
        <begin position="27"/>
        <end position="273"/>
    </location>
</feature>
<evidence type="ECO:0000313" key="4">
    <source>
        <dbReference type="Proteomes" id="UP001072034"/>
    </source>
</evidence>
<dbReference type="RefSeq" id="WP_268918271.1">
    <property type="nucleotide sequence ID" value="NZ_JAPTMY010000034.1"/>
</dbReference>
<evidence type="ECO:0000313" key="3">
    <source>
        <dbReference type="EMBL" id="MCZ0858951.1"/>
    </source>
</evidence>
<feature type="signal peptide" evidence="2">
    <location>
        <begin position="1"/>
        <end position="26"/>
    </location>
</feature>
<keyword evidence="2" id="KW-0732">Signal</keyword>
<feature type="region of interest" description="Disordered" evidence="1">
    <location>
        <begin position="211"/>
        <end position="273"/>
    </location>
</feature>
<protein>
    <recommendedName>
        <fullName evidence="5">Gametogenetin</fullName>
    </recommendedName>
</protein>
<evidence type="ECO:0000256" key="1">
    <source>
        <dbReference type="SAM" id="MobiDB-lite"/>
    </source>
</evidence>
<evidence type="ECO:0000256" key="2">
    <source>
        <dbReference type="SAM" id="SignalP"/>
    </source>
</evidence>